<accession>A0A2C9UFF8</accession>
<dbReference type="EMBL" id="CM004401">
    <property type="protein sequence ID" value="OAY29273.1"/>
    <property type="molecule type" value="Genomic_DNA"/>
</dbReference>
<sequence length="45" mass="5245">MRGLALKNPAFLQVFFARKLQLAVTKVEAKEINPNQQVKWLRYGE</sequence>
<proteinExistence type="predicted"/>
<organism evidence="1">
    <name type="scientific">Manihot esculenta</name>
    <name type="common">Cassava</name>
    <name type="synonym">Jatropha manihot</name>
    <dbReference type="NCBI Taxonomy" id="3983"/>
    <lineage>
        <taxon>Eukaryota</taxon>
        <taxon>Viridiplantae</taxon>
        <taxon>Streptophyta</taxon>
        <taxon>Embryophyta</taxon>
        <taxon>Tracheophyta</taxon>
        <taxon>Spermatophyta</taxon>
        <taxon>Magnoliopsida</taxon>
        <taxon>eudicotyledons</taxon>
        <taxon>Gunneridae</taxon>
        <taxon>Pentapetalae</taxon>
        <taxon>rosids</taxon>
        <taxon>fabids</taxon>
        <taxon>Malpighiales</taxon>
        <taxon>Euphorbiaceae</taxon>
        <taxon>Crotonoideae</taxon>
        <taxon>Manihoteae</taxon>
        <taxon>Manihot</taxon>
    </lineage>
</organism>
<name>A0A2C9UFF8_MANES</name>
<gene>
    <name evidence="1" type="ORF">MANES_15G132200</name>
</gene>
<reference evidence="1" key="1">
    <citation type="submission" date="2016-02" db="EMBL/GenBank/DDBJ databases">
        <title>WGS assembly of Manihot esculenta.</title>
        <authorList>
            <person name="Bredeson J.V."/>
            <person name="Prochnik S.E."/>
            <person name="Lyons J.B."/>
            <person name="Schmutz J."/>
            <person name="Grimwood J."/>
            <person name="Vrebalov J."/>
            <person name="Bart R.S."/>
            <person name="Amuge T."/>
            <person name="Ferguson M.E."/>
            <person name="Green R."/>
            <person name="Putnam N."/>
            <person name="Stites J."/>
            <person name="Rounsley S."/>
            <person name="Rokhsar D.S."/>
        </authorList>
    </citation>
    <scope>NUCLEOTIDE SEQUENCE [LARGE SCALE GENOMIC DNA]</scope>
    <source>
        <tissue evidence="1">Leaf</tissue>
    </source>
</reference>
<dbReference type="AlphaFoldDB" id="A0A2C9UFF8"/>
<evidence type="ECO:0000313" key="1">
    <source>
        <dbReference type="EMBL" id="OAY29273.1"/>
    </source>
</evidence>
<protein>
    <submittedName>
        <fullName evidence="1">Uncharacterized protein</fullName>
    </submittedName>
</protein>